<evidence type="ECO:0000313" key="2">
    <source>
        <dbReference type="EMBL" id="CAE8635794.1"/>
    </source>
</evidence>
<accession>A0A813HC58</accession>
<organism evidence="2 3">
    <name type="scientific">Polarella glacialis</name>
    <name type="common">Dinoflagellate</name>
    <dbReference type="NCBI Taxonomy" id="89957"/>
    <lineage>
        <taxon>Eukaryota</taxon>
        <taxon>Sar</taxon>
        <taxon>Alveolata</taxon>
        <taxon>Dinophyceae</taxon>
        <taxon>Suessiales</taxon>
        <taxon>Suessiaceae</taxon>
        <taxon>Polarella</taxon>
    </lineage>
</organism>
<dbReference type="AlphaFoldDB" id="A0A813HC58"/>
<sequence length="158" mass="16991">MRLHPGGVQGDGFQKEDNNNNNNKENSNSTAFRYIVAAPVLPGGWVLLGDLSRFLPVTVDRFSGFRFFPPNNNTPYSPDSPASPDSGSWRIDAGAPLEDVVTVLLAPGSFTPGTNSSPQVLEMPCALDADGFARLRCSSLNCSCGMSVMKLLQMSTFM</sequence>
<name>A0A813HC58_POLGL</name>
<gene>
    <name evidence="2" type="ORF">PGLA1383_LOCUS51369</name>
</gene>
<dbReference type="EMBL" id="CAJNNV010031351">
    <property type="protein sequence ID" value="CAE8635794.1"/>
    <property type="molecule type" value="Genomic_DNA"/>
</dbReference>
<evidence type="ECO:0000313" key="3">
    <source>
        <dbReference type="Proteomes" id="UP000654075"/>
    </source>
</evidence>
<evidence type="ECO:0000256" key="1">
    <source>
        <dbReference type="SAM" id="MobiDB-lite"/>
    </source>
</evidence>
<comment type="caution">
    <text evidence="2">The sequence shown here is derived from an EMBL/GenBank/DDBJ whole genome shotgun (WGS) entry which is preliminary data.</text>
</comment>
<protein>
    <submittedName>
        <fullName evidence="2">Uncharacterized protein</fullName>
    </submittedName>
</protein>
<feature type="region of interest" description="Disordered" evidence="1">
    <location>
        <begin position="1"/>
        <end position="26"/>
    </location>
</feature>
<dbReference type="Proteomes" id="UP000654075">
    <property type="component" value="Unassembled WGS sequence"/>
</dbReference>
<reference evidence="2" key="1">
    <citation type="submission" date="2021-02" db="EMBL/GenBank/DDBJ databases">
        <authorList>
            <person name="Dougan E. K."/>
            <person name="Rhodes N."/>
            <person name="Thang M."/>
            <person name="Chan C."/>
        </authorList>
    </citation>
    <scope>NUCLEOTIDE SEQUENCE</scope>
</reference>
<keyword evidence="3" id="KW-1185">Reference proteome</keyword>
<proteinExistence type="predicted"/>